<feature type="compositionally biased region" description="Basic and acidic residues" evidence="10">
    <location>
        <begin position="64"/>
        <end position="73"/>
    </location>
</feature>
<keyword evidence="7" id="KW-0963">Cytoplasm</keyword>
<keyword evidence="9" id="KW-0539">Nucleus</keyword>
<keyword evidence="6" id="KW-0813">Transport</keyword>
<dbReference type="GO" id="GO:0005634">
    <property type="term" value="C:nucleus"/>
    <property type="evidence" value="ECO:0007669"/>
    <property type="project" value="UniProtKB-SubCell"/>
</dbReference>
<dbReference type="EMBL" id="WHVB01000008">
    <property type="protein sequence ID" value="KAF8480334.1"/>
    <property type="molecule type" value="Genomic_DNA"/>
</dbReference>
<dbReference type="AlphaFoldDB" id="A0A9P5MWB2"/>
<dbReference type="GO" id="GO:0003723">
    <property type="term" value="F:RNA binding"/>
    <property type="evidence" value="ECO:0007669"/>
    <property type="project" value="UniProtKB-KW"/>
</dbReference>
<feature type="region of interest" description="Disordered" evidence="10">
    <location>
        <begin position="53"/>
        <end position="135"/>
    </location>
</feature>
<organism evidence="12 13">
    <name type="scientific">Russula ochroleuca</name>
    <dbReference type="NCBI Taxonomy" id="152965"/>
    <lineage>
        <taxon>Eukaryota</taxon>
        <taxon>Fungi</taxon>
        <taxon>Dikarya</taxon>
        <taxon>Basidiomycota</taxon>
        <taxon>Agaricomycotina</taxon>
        <taxon>Agaricomycetes</taxon>
        <taxon>Russulales</taxon>
        <taxon>Russulaceae</taxon>
        <taxon>Russula</taxon>
    </lineage>
</organism>
<evidence type="ECO:0000313" key="13">
    <source>
        <dbReference type="Proteomes" id="UP000759537"/>
    </source>
</evidence>
<evidence type="ECO:0000256" key="10">
    <source>
        <dbReference type="SAM" id="MobiDB-lite"/>
    </source>
</evidence>
<dbReference type="GO" id="GO:0005737">
    <property type="term" value="C:cytoplasm"/>
    <property type="evidence" value="ECO:0007669"/>
    <property type="project" value="UniProtKB-SubCell"/>
</dbReference>
<dbReference type="Gene3D" id="3.30.470.30">
    <property type="entry name" value="DNA ligase/mRNA capping enzyme"/>
    <property type="match status" value="1"/>
</dbReference>
<proteinExistence type="inferred from homology"/>
<comment type="subcellular location">
    <subcellularLocation>
        <location evidence="3">Cytoplasm</location>
    </subcellularLocation>
    <subcellularLocation>
        <location evidence="2">Nucleus</location>
    </subcellularLocation>
</comment>
<evidence type="ECO:0000313" key="12">
    <source>
        <dbReference type="EMBL" id="KAF8480334.1"/>
    </source>
</evidence>
<reference evidence="12" key="2">
    <citation type="journal article" date="2020" name="Nat. Commun.">
        <title>Large-scale genome sequencing of mycorrhizal fungi provides insights into the early evolution of symbiotic traits.</title>
        <authorList>
            <person name="Miyauchi S."/>
            <person name="Kiss E."/>
            <person name="Kuo A."/>
            <person name="Drula E."/>
            <person name="Kohler A."/>
            <person name="Sanchez-Garcia M."/>
            <person name="Morin E."/>
            <person name="Andreopoulos B."/>
            <person name="Barry K.W."/>
            <person name="Bonito G."/>
            <person name="Buee M."/>
            <person name="Carver A."/>
            <person name="Chen C."/>
            <person name="Cichocki N."/>
            <person name="Clum A."/>
            <person name="Culley D."/>
            <person name="Crous P.W."/>
            <person name="Fauchery L."/>
            <person name="Girlanda M."/>
            <person name="Hayes R.D."/>
            <person name="Keri Z."/>
            <person name="LaButti K."/>
            <person name="Lipzen A."/>
            <person name="Lombard V."/>
            <person name="Magnuson J."/>
            <person name="Maillard F."/>
            <person name="Murat C."/>
            <person name="Nolan M."/>
            <person name="Ohm R.A."/>
            <person name="Pangilinan J."/>
            <person name="Pereira M.F."/>
            <person name="Perotto S."/>
            <person name="Peter M."/>
            <person name="Pfister S."/>
            <person name="Riley R."/>
            <person name="Sitrit Y."/>
            <person name="Stielow J.B."/>
            <person name="Szollosi G."/>
            <person name="Zifcakova L."/>
            <person name="Stursova M."/>
            <person name="Spatafora J.W."/>
            <person name="Tedersoo L."/>
            <person name="Vaario L.M."/>
            <person name="Yamada A."/>
            <person name="Yan M."/>
            <person name="Wang P."/>
            <person name="Xu J."/>
            <person name="Bruns T."/>
            <person name="Baldrian P."/>
            <person name="Vilgalys R."/>
            <person name="Dunand C."/>
            <person name="Henrissat B."/>
            <person name="Grigoriev I.V."/>
            <person name="Hibbett D."/>
            <person name="Nagy L.G."/>
            <person name="Martin F.M."/>
        </authorList>
    </citation>
    <scope>NUCLEOTIDE SEQUENCE</scope>
    <source>
        <strain evidence="12">Prilba</strain>
    </source>
</reference>
<sequence length="434" mass="47899">MSADRKASFKQPPRHVIDTALSQEVRRNKALEEQKRRRARRVESERHIDLFADLNLGLSDDEGGDNKDPDIVREGIAQLAPLLPRSDPDLDSVPSRESHEASSAAGAPQTPTSSKRKGRRKKGTGSPSNQKTSPWANKCMYAELLEMQETESWTGGDDGLPSDLETGWVALAPVPVGKRCLAISHQGGGTIGAAPNTTIRSRVLGKPLIPRFPSPLPSDTVLDCILDQNWKENGILHVLDVIKWKGQDIGDCESSFRFWWRDTRLSELPPSRPPTTLASPSALQASTQETGAPIGYRFTYPTTFLQIPYYTNTTFAHFVSTIIPRARSSYRAQVSIPAGPNDTDVMDIESPQLTGPALRSVQVEIEPDGLLLYVAQAIYESGTSPLSSWVPLSAPVTDEMARLEQSSPLDVFERLVQRRLTRDVRSIKEVDMLP</sequence>
<dbReference type="Pfam" id="PF21974">
    <property type="entry name" value="SPN1_m3Gcap_bd"/>
    <property type="match status" value="1"/>
</dbReference>
<feature type="compositionally biased region" description="Basic residues" evidence="10">
    <location>
        <begin position="114"/>
        <end position="123"/>
    </location>
</feature>
<reference evidence="12" key="1">
    <citation type="submission" date="2019-10" db="EMBL/GenBank/DDBJ databases">
        <authorList>
            <consortium name="DOE Joint Genome Institute"/>
            <person name="Kuo A."/>
            <person name="Miyauchi S."/>
            <person name="Kiss E."/>
            <person name="Drula E."/>
            <person name="Kohler A."/>
            <person name="Sanchez-Garcia M."/>
            <person name="Andreopoulos B."/>
            <person name="Barry K.W."/>
            <person name="Bonito G."/>
            <person name="Buee M."/>
            <person name="Carver A."/>
            <person name="Chen C."/>
            <person name="Cichocki N."/>
            <person name="Clum A."/>
            <person name="Culley D."/>
            <person name="Crous P.W."/>
            <person name="Fauchery L."/>
            <person name="Girlanda M."/>
            <person name="Hayes R."/>
            <person name="Keri Z."/>
            <person name="LaButti K."/>
            <person name="Lipzen A."/>
            <person name="Lombard V."/>
            <person name="Magnuson J."/>
            <person name="Maillard F."/>
            <person name="Morin E."/>
            <person name="Murat C."/>
            <person name="Nolan M."/>
            <person name="Ohm R."/>
            <person name="Pangilinan J."/>
            <person name="Pereira M."/>
            <person name="Perotto S."/>
            <person name="Peter M."/>
            <person name="Riley R."/>
            <person name="Sitrit Y."/>
            <person name="Stielow B."/>
            <person name="Szollosi G."/>
            <person name="Zifcakova L."/>
            <person name="Stursova M."/>
            <person name="Spatafora J.W."/>
            <person name="Tedersoo L."/>
            <person name="Vaario L.-M."/>
            <person name="Yamada A."/>
            <person name="Yan M."/>
            <person name="Wang P."/>
            <person name="Xu J."/>
            <person name="Bruns T."/>
            <person name="Baldrian P."/>
            <person name="Vilgalys R."/>
            <person name="Henrissat B."/>
            <person name="Grigoriev I.V."/>
            <person name="Hibbett D."/>
            <person name="Nagy L.G."/>
            <person name="Martin F.M."/>
        </authorList>
    </citation>
    <scope>NUCLEOTIDE SEQUENCE</scope>
    <source>
        <strain evidence="12">Prilba</strain>
    </source>
</reference>
<evidence type="ECO:0000256" key="9">
    <source>
        <dbReference type="ARBA" id="ARBA00023242"/>
    </source>
</evidence>
<comment type="caution">
    <text evidence="12">The sequence shown here is derived from an EMBL/GenBank/DDBJ whole genome shotgun (WGS) entry which is preliminary data.</text>
</comment>
<dbReference type="Proteomes" id="UP000759537">
    <property type="component" value="Unassembled WGS sequence"/>
</dbReference>
<dbReference type="InterPro" id="IPR017336">
    <property type="entry name" value="Snurportin-1"/>
</dbReference>
<name>A0A9P5MWB2_9AGAM</name>
<comment type="similarity">
    <text evidence="4">Belongs to the snurportin family.</text>
</comment>
<dbReference type="PANTHER" id="PTHR13403:SF6">
    <property type="entry name" value="SNURPORTIN-1"/>
    <property type="match status" value="1"/>
</dbReference>
<evidence type="ECO:0000256" key="4">
    <source>
        <dbReference type="ARBA" id="ARBA00007540"/>
    </source>
</evidence>
<evidence type="ECO:0000256" key="5">
    <source>
        <dbReference type="ARBA" id="ARBA00016034"/>
    </source>
</evidence>
<dbReference type="InterPro" id="IPR047857">
    <property type="entry name" value="Snurportin1_C"/>
</dbReference>
<dbReference type="GO" id="GO:0061015">
    <property type="term" value="P:snRNA import into nucleus"/>
    <property type="evidence" value="ECO:0007669"/>
    <property type="project" value="InterPro"/>
</dbReference>
<gene>
    <name evidence="12" type="ORF">DFH94DRAFT_831113</name>
</gene>
<evidence type="ECO:0000256" key="2">
    <source>
        <dbReference type="ARBA" id="ARBA00004123"/>
    </source>
</evidence>
<keyword evidence="13" id="KW-1185">Reference proteome</keyword>
<feature type="region of interest" description="Disordered" evidence="10">
    <location>
        <begin position="1"/>
        <end position="23"/>
    </location>
</feature>
<dbReference type="PANTHER" id="PTHR13403">
    <property type="entry name" value="SNURPORTIN1 RNUT1 PROTEIN RNA, U TRANSPORTER 1"/>
    <property type="match status" value="1"/>
</dbReference>
<evidence type="ECO:0000256" key="3">
    <source>
        <dbReference type="ARBA" id="ARBA00004496"/>
    </source>
</evidence>
<evidence type="ECO:0000256" key="7">
    <source>
        <dbReference type="ARBA" id="ARBA00022490"/>
    </source>
</evidence>
<evidence type="ECO:0000256" key="8">
    <source>
        <dbReference type="ARBA" id="ARBA00022884"/>
    </source>
</evidence>
<protein>
    <recommendedName>
        <fullName evidence="5">Snurportin-1</fullName>
    </recommendedName>
</protein>
<keyword evidence="8" id="KW-0694">RNA-binding</keyword>
<dbReference type="OrthoDB" id="10003593at2759"/>
<accession>A0A9P5MWB2</accession>
<evidence type="ECO:0000256" key="6">
    <source>
        <dbReference type="ARBA" id="ARBA00022448"/>
    </source>
</evidence>
<comment type="function">
    <text evidence="1">Functions as an U snRNP-specific nuclear import adapter. Involved in the trimethylguanosine (m3G)-cap-dependent nuclear import of U snRNPs. Binds specifically to the terminal m3G-cap U snRNAs.</text>
</comment>
<evidence type="ECO:0000256" key="1">
    <source>
        <dbReference type="ARBA" id="ARBA00003975"/>
    </source>
</evidence>
<feature type="domain" description="Snurportin-1 m3G cap-binding" evidence="11">
    <location>
        <begin position="160"/>
        <end position="268"/>
    </location>
</feature>
<evidence type="ECO:0000259" key="11">
    <source>
        <dbReference type="Pfam" id="PF21974"/>
    </source>
</evidence>